<protein>
    <submittedName>
        <fullName evidence="2">ABC transporter permease</fullName>
    </submittedName>
</protein>
<feature type="transmembrane region" description="Helical" evidence="1">
    <location>
        <begin position="60"/>
        <end position="91"/>
    </location>
</feature>
<dbReference type="EMBL" id="JAJEQW010000012">
    <property type="protein sequence ID" value="MCC2242871.1"/>
    <property type="molecule type" value="Genomic_DNA"/>
</dbReference>
<feature type="transmembrane region" description="Helical" evidence="1">
    <location>
        <begin position="18"/>
        <end position="40"/>
    </location>
</feature>
<evidence type="ECO:0000313" key="2">
    <source>
        <dbReference type="EMBL" id="MCC2242871.1"/>
    </source>
</evidence>
<dbReference type="PANTHER" id="PTHR37305">
    <property type="entry name" value="INTEGRAL MEMBRANE PROTEIN-RELATED"/>
    <property type="match status" value="1"/>
</dbReference>
<reference evidence="2" key="1">
    <citation type="submission" date="2021-10" db="EMBL/GenBank/DDBJ databases">
        <title>Anaerobic single-cell dispensing facilitates the cultivation of human gut bacteria.</title>
        <authorList>
            <person name="Afrizal A."/>
        </authorList>
    </citation>
    <scope>NUCLEOTIDE SEQUENCE</scope>
    <source>
        <strain evidence="2">CLA-AA-H204</strain>
    </source>
</reference>
<dbReference type="Pfam" id="PF12730">
    <property type="entry name" value="ABC2_membrane_4"/>
    <property type="match status" value="1"/>
</dbReference>
<dbReference type="AlphaFoldDB" id="A0AAW4WDM5"/>
<comment type="caution">
    <text evidence="2">The sequence shown here is derived from an EMBL/GenBank/DDBJ whole genome shotgun (WGS) entry which is preliminary data.</text>
</comment>
<evidence type="ECO:0000313" key="3">
    <source>
        <dbReference type="Proteomes" id="UP001198893"/>
    </source>
</evidence>
<feature type="transmembrane region" description="Helical" evidence="1">
    <location>
        <begin position="236"/>
        <end position="258"/>
    </location>
</feature>
<feature type="transmembrane region" description="Helical" evidence="1">
    <location>
        <begin position="112"/>
        <end position="143"/>
    </location>
</feature>
<evidence type="ECO:0000256" key="1">
    <source>
        <dbReference type="SAM" id="Phobius"/>
    </source>
</evidence>
<dbReference type="Proteomes" id="UP001198893">
    <property type="component" value="Unassembled WGS sequence"/>
</dbReference>
<dbReference type="RefSeq" id="WP_227710503.1">
    <property type="nucleotide sequence ID" value="NZ_JAJEQW010000012.1"/>
</dbReference>
<feature type="transmembrane region" description="Helical" evidence="1">
    <location>
        <begin position="155"/>
        <end position="180"/>
    </location>
</feature>
<dbReference type="PANTHER" id="PTHR37305:SF1">
    <property type="entry name" value="MEMBRANE PROTEIN"/>
    <property type="match status" value="1"/>
</dbReference>
<name>A0AAW4WDM5_9FIRM</name>
<proteinExistence type="predicted"/>
<gene>
    <name evidence="2" type="ORF">LKD47_11240</name>
</gene>
<keyword evidence="1" id="KW-1133">Transmembrane helix</keyword>
<feature type="transmembrane region" description="Helical" evidence="1">
    <location>
        <begin position="187"/>
        <end position="204"/>
    </location>
</feature>
<organism evidence="2 3">
    <name type="scientific">Roseburia amylophila</name>
    <dbReference type="NCBI Taxonomy" id="2981794"/>
    <lineage>
        <taxon>Bacteria</taxon>
        <taxon>Bacillati</taxon>
        <taxon>Bacillota</taxon>
        <taxon>Clostridia</taxon>
        <taxon>Lachnospirales</taxon>
        <taxon>Lachnospiraceae</taxon>
        <taxon>Roseburia</taxon>
    </lineage>
</organism>
<sequence>MGQLFRFEFRKLFRQKSFYICGCVLIGLILLTAVTLNMIYSLSQGNMEAGGVTVSASDDGFLYTGIYMLVGAVSSSNFTIVLAVFLSLFVCSDYTNGTLKNIIARGYSRTRIYAVKYMASLAATTCYTIVCWLTGFLAGTAFWEVGSLSGTTGDLVITLLLQLLGNFAYTSLFFLIAVLFKKTGGSIAVGIIGPLVLSMIISLADTLTHKKSFDFADYWLDNCMVETATDLMASNMITRCLVCFIIYAVLFYVISIFVGKRTEV</sequence>
<keyword evidence="1" id="KW-0812">Transmembrane</keyword>
<keyword evidence="1" id="KW-0472">Membrane</keyword>
<accession>A0AAW4WDM5</accession>